<keyword evidence="7" id="KW-0539">Nucleus</keyword>
<evidence type="ECO:0000256" key="9">
    <source>
        <dbReference type="PROSITE-ProRule" id="PRU00042"/>
    </source>
</evidence>
<dbReference type="InterPro" id="IPR013087">
    <property type="entry name" value="Znf_C2H2_type"/>
</dbReference>
<dbReference type="GO" id="GO:0005634">
    <property type="term" value="C:nucleus"/>
    <property type="evidence" value="ECO:0007669"/>
    <property type="project" value="UniProtKB-SubCell"/>
</dbReference>
<sequence length="107" mass="12345">MLKQTLYCQWNDCGLAFDSADELYNHLSDDHVGRKSTNNLCLQCHWNNCGTVAAKRDHLASHIRVHLPFKPHVCSICKKGFKRPQDLKKHEKIHTEEHQCNVLAIIV</sequence>
<protein>
    <recommendedName>
        <fullName evidence="10">C2H2-type domain-containing protein</fullName>
    </recommendedName>
</protein>
<dbReference type="PANTHER" id="PTHR47257:SF1">
    <property type="entry name" value="PH-RESPONSE TRANSCRIPTION FACTOR PACC_RIM101"/>
    <property type="match status" value="1"/>
</dbReference>
<dbReference type="SMART" id="SM00355">
    <property type="entry name" value="ZnF_C2H2"/>
    <property type="match status" value="3"/>
</dbReference>
<evidence type="ECO:0000256" key="4">
    <source>
        <dbReference type="ARBA" id="ARBA00022737"/>
    </source>
</evidence>
<keyword evidence="12" id="KW-1185">Reference proteome</keyword>
<keyword evidence="5 9" id="KW-0863">Zinc-finger</keyword>
<accession>A0A2G4T286</accession>
<dbReference type="Proteomes" id="UP000242254">
    <property type="component" value="Unassembled WGS sequence"/>
</dbReference>
<keyword evidence="4" id="KW-0677">Repeat</keyword>
<dbReference type="AlphaFoldDB" id="A0A2G4T286"/>
<evidence type="ECO:0000256" key="1">
    <source>
        <dbReference type="ARBA" id="ARBA00004123"/>
    </source>
</evidence>
<comment type="subcellular location">
    <subcellularLocation>
        <location evidence="1">Nucleus</location>
    </subcellularLocation>
</comment>
<feature type="domain" description="C2H2-type" evidence="10">
    <location>
        <begin position="42"/>
        <end position="71"/>
    </location>
</feature>
<dbReference type="STRING" id="1340429.A0A2G4T286"/>
<evidence type="ECO:0000256" key="2">
    <source>
        <dbReference type="ARBA" id="ARBA00022491"/>
    </source>
</evidence>
<dbReference type="InterPro" id="IPR048420">
    <property type="entry name" value="Zap1-like_Znf1"/>
</dbReference>
<dbReference type="PANTHER" id="PTHR47257">
    <property type="entry name" value="PH-RESPONSE TRANSCRIPTION FACTOR PACC/RIM101"/>
    <property type="match status" value="1"/>
</dbReference>
<evidence type="ECO:0000313" key="11">
    <source>
        <dbReference type="EMBL" id="PHZ15117.1"/>
    </source>
</evidence>
<dbReference type="Pfam" id="PF00096">
    <property type="entry name" value="zf-C2H2"/>
    <property type="match status" value="2"/>
</dbReference>
<evidence type="ECO:0000256" key="5">
    <source>
        <dbReference type="ARBA" id="ARBA00022771"/>
    </source>
</evidence>
<feature type="domain" description="C2H2-type" evidence="10">
    <location>
        <begin position="72"/>
        <end position="99"/>
    </location>
</feature>
<gene>
    <name evidence="11" type="ORF">RHIMIDRAFT_198522</name>
</gene>
<evidence type="ECO:0000256" key="3">
    <source>
        <dbReference type="ARBA" id="ARBA00022723"/>
    </source>
</evidence>
<dbReference type="PROSITE" id="PS50157">
    <property type="entry name" value="ZINC_FINGER_C2H2_2"/>
    <property type="match status" value="3"/>
</dbReference>
<dbReference type="InterPro" id="IPR036236">
    <property type="entry name" value="Znf_C2H2_sf"/>
</dbReference>
<dbReference type="SUPFAM" id="SSF57667">
    <property type="entry name" value="beta-beta-alpha zinc fingers"/>
    <property type="match status" value="2"/>
</dbReference>
<keyword evidence="6" id="KW-0862">Zinc</keyword>
<dbReference type="EMBL" id="KZ303844">
    <property type="protein sequence ID" value="PHZ15117.1"/>
    <property type="molecule type" value="Genomic_DNA"/>
</dbReference>
<evidence type="ECO:0000256" key="6">
    <source>
        <dbReference type="ARBA" id="ARBA00022833"/>
    </source>
</evidence>
<comment type="similarity">
    <text evidence="8">Belongs to the pacC/RIM101 family.</text>
</comment>
<keyword evidence="3" id="KW-0479">Metal-binding</keyword>
<dbReference type="PROSITE" id="PS00028">
    <property type="entry name" value="ZINC_FINGER_C2H2_1"/>
    <property type="match status" value="2"/>
</dbReference>
<dbReference type="GO" id="GO:0045944">
    <property type="term" value="P:positive regulation of transcription by RNA polymerase II"/>
    <property type="evidence" value="ECO:0007669"/>
    <property type="project" value="TreeGrafter"/>
</dbReference>
<feature type="domain" description="C2H2-type" evidence="10">
    <location>
        <begin position="6"/>
        <end position="36"/>
    </location>
</feature>
<dbReference type="RefSeq" id="XP_023468825.1">
    <property type="nucleotide sequence ID" value="XM_023606294.1"/>
</dbReference>
<evidence type="ECO:0000259" key="10">
    <source>
        <dbReference type="PROSITE" id="PS50157"/>
    </source>
</evidence>
<evidence type="ECO:0000313" key="12">
    <source>
        <dbReference type="Proteomes" id="UP000242254"/>
    </source>
</evidence>
<name>A0A2G4T286_RHIZD</name>
<organism evidence="11 12">
    <name type="scientific">Rhizopus microsporus ATCC 52813</name>
    <dbReference type="NCBI Taxonomy" id="1340429"/>
    <lineage>
        <taxon>Eukaryota</taxon>
        <taxon>Fungi</taxon>
        <taxon>Fungi incertae sedis</taxon>
        <taxon>Mucoromycota</taxon>
        <taxon>Mucoromycotina</taxon>
        <taxon>Mucoromycetes</taxon>
        <taxon>Mucorales</taxon>
        <taxon>Mucorineae</taxon>
        <taxon>Rhizopodaceae</taxon>
        <taxon>Rhizopus</taxon>
    </lineage>
</organism>
<reference evidence="11 12" key="1">
    <citation type="journal article" date="2016" name="Proc. Natl. Acad. Sci. U.S.A.">
        <title>Lipid metabolic changes in an early divergent fungus govern the establishment of a mutualistic symbiosis with endobacteria.</title>
        <authorList>
            <person name="Lastovetsky O.A."/>
            <person name="Gaspar M.L."/>
            <person name="Mondo S.J."/>
            <person name="LaButti K.M."/>
            <person name="Sandor L."/>
            <person name="Grigoriev I.V."/>
            <person name="Henry S.A."/>
            <person name="Pawlowska T.E."/>
        </authorList>
    </citation>
    <scope>NUCLEOTIDE SEQUENCE [LARGE SCALE GENOMIC DNA]</scope>
    <source>
        <strain evidence="11 12">ATCC 52813</strain>
    </source>
</reference>
<evidence type="ECO:0000256" key="7">
    <source>
        <dbReference type="ARBA" id="ARBA00023242"/>
    </source>
</evidence>
<dbReference type="GeneID" id="35437284"/>
<dbReference type="GO" id="GO:0008270">
    <property type="term" value="F:zinc ion binding"/>
    <property type="evidence" value="ECO:0007669"/>
    <property type="project" value="UniProtKB-KW"/>
</dbReference>
<dbReference type="Pfam" id="PF21816">
    <property type="entry name" value="Zap1_zf1"/>
    <property type="match status" value="1"/>
</dbReference>
<dbReference type="InterPro" id="IPR050806">
    <property type="entry name" value="pacC/RIM101"/>
</dbReference>
<dbReference type="FunFam" id="3.30.160.60:FF:002343">
    <property type="entry name" value="Zinc finger protein 33A"/>
    <property type="match status" value="1"/>
</dbReference>
<evidence type="ECO:0000256" key="8">
    <source>
        <dbReference type="ARBA" id="ARBA00038089"/>
    </source>
</evidence>
<proteinExistence type="inferred from homology"/>
<keyword evidence="2" id="KW-0678">Repressor</keyword>
<dbReference type="Gene3D" id="3.30.160.60">
    <property type="entry name" value="Classic Zinc Finger"/>
    <property type="match status" value="2"/>
</dbReference>